<proteinExistence type="predicted"/>
<sequence>MVKCPKIPIGTPLNLSDSSFSPCCPSASNICVFPIPSSRSSKLCFTADFGFCYRWIQRVVSFDVVRFRSVWLSRLMLWRTMA</sequence>
<reference evidence="1 2" key="2">
    <citation type="journal article" date="2022" name="Mol. Ecol. Resour.">
        <title>The genomes of chicory, endive, great burdock and yacon provide insights into Asteraceae paleo-polyploidization history and plant inulin production.</title>
        <authorList>
            <person name="Fan W."/>
            <person name="Wang S."/>
            <person name="Wang H."/>
            <person name="Wang A."/>
            <person name="Jiang F."/>
            <person name="Liu H."/>
            <person name="Zhao H."/>
            <person name="Xu D."/>
            <person name="Zhang Y."/>
        </authorList>
    </citation>
    <scope>NUCLEOTIDE SEQUENCE [LARGE SCALE GENOMIC DNA]</scope>
    <source>
        <strain evidence="2">cv. Yunnan</strain>
        <tissue evidence="1">Leaves</tissue>
    </source>
</reference>
<protein>
    <submittedName>
        <fullName evidence="1">Uncharacterized protein</fullName>
    </submittedName>
</protein>
<dbReference type="EMBL" id="CM042034">
    <property type="protein sequence ID" value="KAI3760146.1"/>
    <property type="molecule type" value="Genomic_DNA"/>
</dbReference>
<evidence type="ECO:0000313" key="2">
    <source>
        <dbReference type="Proteomes" id="UP001056120"/>
    </source>
</evidence>
<keyword evidence="2" id="KW-1185">Reference proteome</keyword>
<organism evidence="1 2">
    <name type="scientific">Smallanthus sonchifolius</name>
    <dbReference type="NCBI Taxonomy" id="185202"/>
    <lineage>
        <taxon>Eukaryota</taxon>
        <taxon>Viridiplantae</taxon>
        <taxon>Streptophyta</taxon>
        <taxon>Embryophyta</taxon>
        <taxon>Tracheophyta</taxon>
        <taxon>Spermatophyta</taxon>
        <taxon>Magnoliopsida</taxon>
        <taxon>eudicotyledons</taxon>
        <taxon>Gunneridae</taxon>
        <taxon>Pentapetalae</taxon>
        <taxon>asterids</taxon>
        <taxon>campanulids</taxon>
        <taxon>Asterales</taxon>
        <taxon>Asteraceae</taxon>
        <taxon>Asteroideae</taxon>
        <taxon>Heliantheae alliance</taxon>
        <taxon>Millerieae</taxon>
        <taxon>Smallanthus</taxon>
    </lineage>
</organism>
<gene>
    <name evidence="1" type="ORF">L1987_50537</name>
</gene>
<accession>A0ACB9EN85</accession>
<dbReference type="Proteomes" id="UP001056120">
    <property type="component" value="Linkage Group LG17"/>
</dbReference>
<name>A0ACB9EN85_9ASTR</name>
<evidence type="ECO:0000313" key="1">
    <source>
        <dbReference type="EMBL" id="KAI3760146.1"/>
    </source>
</evidence>
<comment type="caution">
    <text evidence="1">The sequence shown here is derived from an EMBL/GenBank/DDBJ whole genome shotgun (WGS) entry which is preliminary data.</text>
</comment>
<reference evidence="2" key="1">
    <citation type="journal article" date="2022" name="Mol. Ecol. Resour.">
        <title>The genomes of chicory, endive, great burdock and yacon provide insights into Asteraceae palaeo-polyploidization history and plant inulin production.</title>
        <authorList>
            <person name="Fan W."/>
            <person name="Wang S."/>
            <person name="Wang H."/>
            <person name="Wang A."/>
            <person name="Jiang F."/>
            <person name="Liu H."/>
            <person name="Zhao H."/>
            <person name="Xu D."/>
            <person name="Zhang Y."/>
        </authorList>
    </citation>
    <scope>NUCLEOTIDE SEQUENCE [LARGE SCALE GENOMIC DNA]</scope>
    <source>
        <strain evidence="2">cv. Yunnan</strain>
    </source>
</reference>